<comment type="catalytic activity">
    <reaction evidence="17">
        <text>2-oxoheptanedioate(in) + 2-oxoglutarate(out) = 2-oxoheptanedioate(out) + 2-oxoglutarate(in)</text>
        <dbReference type="Rhea" id="RHEA:71755"/>
        <dbReference type="ChEBI" id="CHEBI:16810"/>
        <dbReference type="ChEBI" id="CHEBI:72701"/>
    </reaction>
</comment>
<protein>
    <recommendedName>
        <fullName evidence="11">Mitochondrial 2-oxodicarboxylate carrier</fullName>
    </recommendedName>
    <alternativeName>
        <fullName evidence="12">Solute carrier family 25 member 21</fullName>
    </alternativeName>
</protein>
<evidence type="ECO:0000256" key="11">
    <source>
        <dbReference type="ARBA" id="ARBA00039747"/>
    </source>
</evidence>
<feature type="repeat" description="Solcar" evidence="20">
    <location>
        <begin position="115"/>
        <end position="204"/>
    </location>
</feature>
<keyword evidence="7" id="KW-1133">Transmembrane helix</keyword>
<evidence type="ECO:0000313" key="23">
    <source>
        <dbReference type="Proteomes" id="UP000326759"/>
    </source>
</evidence>
<evidence type="ECO:0000256" key="7">
    <source>
        <dbReference type="ARBA" id="ARBA00022989"/>
    </source>
</evidence>
<evidence type="ECO:0000256" key="15">
    <source>
        <dbReference type="ARBA" id="ARBA00048003"/>
    </source>
</evidence>
<comment type="subcellular location">
    <subcellularLocation>
        <location evidence="1">Mitochondrion inner membrane</location>
        <topology evidence="1">Multi-pass membrane protein</topology>
    </subcellularLocation>
</comment>
<evidence type="ECO:0000256" key="21">
    <source>
        <dbReference type="RuleBase" id="RU000488"/>
    </source>
</evidence>
<dbReference type="GO" id="GO:0005743">
    <property type="term" value="C:mitochondrial inner membrane"/>
    <property type="evidence" value="ECO:0007669"/>
    <property type="project" value="UniProtKB-SubCell"/>
</dbReference>
<keyword evidence="5" id="KW-0677">Repeat</keyword>
<evidence type="ECO:0000256" key="1">
    <source>
        <dbReference type="ARBA" id="ARBA00004448"/>
    </source>
</evidence>
<dbReference type="SUPFAM" id="SSF103506">
    <property type="entry name" value="Mitochondrial carrier"/>
    <property type="match status" value="1"/>
</dbReference>
<comment type="catalytic activity">
    <reaction evidence="10">
        <text>2-oxoadipate(in) + 2-oxoglutarate(out) = 2-oxoadipate(out) + 2-oxoglutarate(in)</text>
        <dbReference type="Rhea" id="RHEA:71739"/>
        <dbReference type="ChEBI" id="CHEBI:16810"/>
        <dbReference type="ChEBI" id="CHEBI:57499"/>
    </reaction>
</comment>
<evidence type="ECO:0000256" key="8">
    <source>
        <dbReference type="ARBA" id="ARBA00023128"/>
    </source>
</evidence>
<evidence type="ECO:0000256" key="3">
    <source>
        <dbReference type="ARBA" id="ARBA00022448"/>
    </source>
</evidence>
<name>A0A5N5STA0_9CRUS</name>
<keyword evidence="4 20" id="KW-0812">Transmembrane</keyword>
<comment type="catalytic activity">
    <reaction evidence="18">
        <text>glutarate(in) + 2-oxoglutarate(out) = glutarate(out) + 2-oxoglutarate(in)</text>
        <dbReference type="Rhea" id="RHEA:71751"/>
        <dbReference type="ChEBI" id="CHEBI:16810"/>
        <dbReference type="ChEBI" id="CHEBI:30921"/>
    </reaction>
</comment>
<keyword evidence="8" id="KW-0496">Mitochondrion</keyword>
<evidence type="ECO:0000256" key="17">
    <source>
        <dbReference type="ARBA" id="ARBA00048581"/>
    </source>
</evidence>
<dbReference type="Gene3D" id="1.50.40.10">
    <property type="entry name" value="Mitochondrial carrier domain"/>
    <property type="match status" value="2"/>
</dbReference>
<dbReference type="PROSITE" id="PS50920">
    <property type="entry name" value="SOLCAR"/>
    <property type="match status" value="3"/>
</dbReference>
<comment type="caution">
    <text evidence="22">The sequence shown here is derived from an EMBL/GenBank/DDBJ whole genome shotgun (WGS) entry which is preliminary data.</text>
</comment>
<evidence type="ECO:0000313" key="22">
    <source>
        <dbReference type="EMBL" id="KAB7497138.1"/>
    </source>
</evidence>
<evidence type="ECO:0000256" key="12">
    <source>
        <dbReference type="ARBA" id="ARBA00041874"/>
    </source>
</evidence>
<dbReference type="OrthoDB" id="434783at2759"/>
<evidence type="ECO:0000256" key="5">
    <source>
        <dbReference type="ARBA" id="ARBA00022737"/>
    </source>
</evidence>
<accession>A0A5N5STA0</accession>
<feature type="repeat" description="Solcar" evidence="20">
    <location>
        <begin position="20"/>
        <end position="111"/>
    </location>
</feature>
<sequence length="311" mass="34657">MEIEMKFKKMSKTKSPFNPKTVSVNLVAGGSAGFVEICIMQPLDVVKTRFQIQTKKIPGDPNYYNSVFDCLRKMARNEGFFSLYKGILPPILVETPKRALKFMTFELYKQLFGTLTPTTYFMAGLGAGVTESFLCNPFEVVKVAQQANKAQHTVAPSSWEVTKQIVRADGLGLRGLNKGLTATIGRNGTFNMVYFGIFHTVNSKIVQPKDKFQQNFQKFLIGVVGGVVGSTLNIPFDVAKSRIQGPQPEPGKIKYRTTFGSILIVFREEGFLALYKGLVPKVLRLGPGAGILMVVYENVHNYLMKKFPDKE</sequence>
<comment type="catalytic activity">
    <reaction evidence="19">
        <text>hexanedioate(in) + 2-oxoglutarate(out) = hexanedioate(out) + 2-oxoglutarate(in)</text>
        <dbReference type="Rhea" id="RHEA:71743"/>
        <dbReference type="ChEBI" id="CHEBI:16810"/>
        <dbReference type="ChEBI" id="CHEBI:17128"/>
    </reaction>
</comment>
<evidence type="ECO:0000256" key="9">
    <source>
        <dbReference type="ARBA" id="ARBA00023136"/>
    </source>
</evidence>
<comment type="catalytic activity">
    <reaction evidence="16">
        <text>L-2-aminoadipate(in) + 2-oxoglutarate(out) = L-2-aminoadipate(out) + 2-oxoglutarate(in)</text>
        <dbReference type="Rhea" id="RHEA:71747"/>
        <dbReference type="ChEBI" id="CHEBI:16810"/>
        <dbReference type="ChEBI" id="CHEBI:58672"/>
    </reaction>
</comment>
<dbReference type="AlphaFoldDB" id="A0A5N5STA0"/>
<comment type="function">
    <text evidence="13">Transports dicarboxylates across the inner membranes of mitochondria by a counter-exchange mechanism. Can transport 2-oxoadipate (2-oxohexanedioate), 2-oxoglutarate, adipate (hexanedioate), glutarate, and to a lesser extent, pimelate (heptanedioate), 2-oxopimelate (2-oxoheptanedioate), 2-aminoadipate (2-aminohexanedioate), oxaloacetate, and citrate. Plays a central role in catabolism of lysine, hydroxylysine, and tryptophan, by transporting common metabolite intermediates (such as 2-oxoadipate) into the mitochondria, where it is converted into acetyl-CoA and can enter the citric acid (TCA) cycle.</text>
</comment>
<comment type="catalytic activity">
    <reaction evidence="14">
        <text>heptanedioate(in) + 2-oxoglutarate(out) = heptanedioate(out) + 2-oxoglutarate(in)</text>
        <dbReference type="Rhea" id="RHEA:71759"/>
        <dbReference type="ChEBI" id="CHEBI:16810"/>
        <dbReference type="ChEBI" id="CHEBI:36165"/>
    </reaction>
</comment>
<keyword evidence="3 21" id="KW-0813">Transport</keyword>
<evidence type="ECO:0000256" key="20">
    <source>
        <dbReference type="PROSITE-ProRule" id="PRU00282"/>
    </source>
</evidence>
<dbReference type="PANTHER" id="PTHR46356">
    <property type="entry name" value="MITOCHONDRIAL 2-OXODICARBOXYLATE CARRIER"/>
    <property type="match status" value="1"/>
</dbReference>
<dbReference type="InterPro" id="IPR023395">
    <property type="entry name" value="MCP_dom_sf"/>
</dbReference>
<keyword evidence="23" id="KW-1185">Reference proteome</keyword>
<evidence type="ECO:0000256" key="2">
    <source>
        <dbReference type="ARBA" id="ARBA00006375"/>
    </source>
</evidence>
<proteinExistence type="inferred from homology"/>
<organism evidence="22 23">
    <name type="scientific">Armadillidium nasatum</name>
    <dbReference type="NCBI Taxonomy" id="96803"/>
    <lineage>
        <taxon>Eukaryota</taxon>
        <taxon>Metazoa</taxon>
        <taxon>Ecdysozoa</taxon>
        <taxon>Arthropoda</taxon>
        <taxon>Crustacea</taxon>
        <taxon>Multicrustacea</taxon>
        <taxon>Malacostraca</taxon>
        <taxon>Eumalacostraca</taxon>
        <taxon>Peracarida</taxon>
        <taxon>Isopoda</taxon>
        <taxon>Oniscidea</taxon>
        <taxon>Crinocheta</taxon>
        <taxon>Armadillidiidae</taxon>
        <taxon>Armadillidium</taxon>
    </lineage>
</organism>
<evidence type="ECO:0000256" key="18">
    <source>
        <dbReference type="ARBA" id="ARBA00048920"/>
    </source>
</evidence>
<reference evidence="22 23" key="1">
    <citation type="journal article" date="2019" name="PLoS Biol.">
        <title>Sex chromosomes control vertical transmission of feminizing Wolbachia symbionts in an isopod.</title>
        <authorList>
            <person name="Becking T."/>
            <person name="Chebbi M.A."/>
            <person name="Giraud I."/>
            <person name="Moumen B."/>
            <person name="Laverre T."/>
            <person name="Caubet Y."/>
            <person name="Peccoud J."/>
            <person name="Gilbert C."/>
            <person name="Cordaux R."/>
        </authorList>
    </citation>
    <scope>NUCLEOTIDE SEQUENCE [LARGE SCALE GENOMIC DNA]</scope>
    <source>
        <strain evidence="22">ANa2</strain>
        <tissue evidence="22">Whole body excluding digestive tract and cuticle</tissue>
    </source>
</reference>
<evidence type="ECO:0000256" key="14">
    <source>
        <dbReference type="ARBA" id="ARBA00047537"/>
    </source>
</evidence>
<keyword evidence="9 20" id="KW-0472">Membrane</keyword>
<dbReference type="Pfam" id="PF00153">
    <property type="entry name" value="Mito_carr"/>
    <property type="match status" value="3"/>
</dbReference>
<dbReference type="PANTHER" id="PTHR46356:SF1">
    <property type="entry name" value="MITOCHONDRIAL 2-OXODICARBOXYLATE CARRIER"/>
    <property type="match status" value="1"/>
</dbReference>
<feature type="repeat" description="Solcar" evidence="20">
    <location>
        <begin position="213"/>
        <end position="302"/>
    </location>
</feature>
<dbReference type="InterPro" id="IPR051752">
    <property type="entry name" value="Mito_2-oxodicarb_carrier"/>
</dbReference>
<evidence type="ECO:0000256" key="13">
    <source>
        <dbReference type="ARBA" id="ARBA00046087"/>
    </source>
</evidence>
<dbReference type="Proteomes" id="UP000326759">
    <property type="component" value="Unassembled WGS sequence"/>
</dbReference>
<comment type="catalytic activity">
    <reaction evidence="15">
        <text>citrate(in) + 2-oxoglutarate(out) = citrate(out) + 2-oxoglutarate(in)</text>
        <dbReference type="Rhea" id="RHEA:71763"/>
        <dbReference type="ChEBI" id="CHEBI:16810"/>
        <dbReference type="ChEBI" id="CHEBI:16947"/>
    </reaction>
</comment>
<dbReference type="EMBL" id="SEYY01020647">
    <property type="protein sequence ID" value="KAB7497138.1"/>
    <property type="molecule type" value="Genomic_DNA"/>
</dbReference>
<evidence type="ECO:0000256" key="19">
    <source>
        <dbReference type="ARBA" id="ARBA00048998"/>
    </source>
</evidence>
<evidence type="ECO:0000256" key="4">
    <source>
        <dbReference type="ARBA" id="ARBA00022692"/>
    </source>
</evidence>
<evidence type="ECO:0000256" key="10">
    <source>
        <dbReference type="ARBA" id="ARBA00036018"/>
    </source>
</evidence>
<gene>
    <name evidence="22" type="ORF">Anas_12782</name>
</gene>
<evidence type="ECO:0000256" key="16">
    <source>
        <dbReference type="ARBA" id="ARBA00048303"/>
    </source>
</evidence>
<keyword evidence="6" id="KW-0999">Mitochondrion inner membrane</keyword>
<dbReference type="InterPro" id="IPR018108">
    <property type="entry name" value="MCP_transmembrane"/>
</dbReference>
<comment type="similarity">
    <text evidence="2 21">Belongs to the mitochondrial carrier (TC 2.A.29) family.</text>
</comment>
<evidence type="ECO:0000256" key="6">
    <source>
        <dbReference type="ARBA" id="ARBA00022792"/>
    </source>
</evidence>